<gene>
    <name evidence="1" type="ORF">COU07_00505</name>
</gene>
<evidence type="ECO:0000313" key="1">
    <source>
        <dbReference type="EMBL" id="PIR89366.1"/>
    </source>
</evidence>
<evidence type="ECO:0000313" key="2">
    <source>
        <dbReference type="Proteomes" id="UP000231157"/>
    </source>
</evidence>
<accession>A0A2H0UUP2</accession>
<dbReference type="EMBL" id="PFAZ01000001">
    <property type="protein sequence ID" value="PIR89366.1"/>
    <property type="molecule type" value="Genomic_DNA"/>
</dbReference>
<dbReference type="Proteomes" id="UP000231157">
    <property type="component" value="Unassembled WGS sequence"/>
</dbReference>
<sequence>MTKEEIRKILETNDKEKIKKMMEQFLAENPPTEEEKGSYYADRVTDAIKALMPVFEAYEDLQEDFIETLRDFNAKAKILEE</sequence>
<proteinExistence type="predicted"/>
<reference evidence="2" key="1">
    <citation type="submission" date="2017-09" db="EMBL/GenBank/DDBJ databases">
        <title>Depth-based differentiation of microbial function through sediment-hosted aquifers and enrichment of novel symbionts in the deep terrestrial subsurface.</title>
        <authorList>
            <person name="Probst A.J."/>
            <person name="Ladd B."/>
            <person name="Jarett J.K."/>
            <person name="Geller-Mcgrath D.E."/>
            <person name="Sieber C.M.K."/>
            <person name="Emerson J.B."/>
            <person name="Anantharaman K."/>
            <person name="Thomas B.C."/>
            <person name="Malmstrom R."/>
            <person name="Stieglmeier M."/>
            <person name="Klingl A."/>
            <person name="Woyke T."/>
            <person name="Ryan C.M."/>
            <person name="Banfield J.F."/>
        </authorList>
    </citation>
    <scope>NUCLEOTIDE SEQUENCE [LARGE SCALE GENOMIC DNA]</scope>
</reference>
<dbReference type="AlphaFoldDB" id="A0A2H0UUP2"/>
<protein>
    <submittedName>
        <fullName evidence="1">Uncharacterized protein</fullName>
    </submittedName>
</protein>
<name>A0A2H0UUP2_9BACT</name>
<comment type="caution">
    <text evidence="1">The sequence shown here is derived from an EMBL/GenBank/DDBJ whole genome shotgun (WGS) entry which is preliminary data.</text>
</comment>
<organism evidence="1 2">
    <name type="scientific">Candidatus Harrisonbacteria bacterium CG10_big_fil_rev_8_21_14_0_10_40_38</name>
    <dbReference type="NCBI Taxonomy" id="1974583"/>
    <lineage>
        <taxon>Bacteria</taxon>
        <taxon>Candidatus Harrisoniibacteriota</taxon>
    </lineage>
</organism>